<evidence type="ECO:0000256" key="9">
    <source>
        <dbReference type="ARBA" id="ARBA00023012"/>
    </source>
</evidence>
<keyword evidence="5" id="KW-0547">Nucleotide-binding</keyword>
<evidence type="ECO:0000313" key="14">
    <source>
        <dbReference type="EMBL" id="NOU92184.1"/>
    </source>
</evidence>
<dbReference type="Gene3D" id="1.10.287.130">
    <property type="match status" value="1"/>
</dbReference>
<dbReference type="Proteomes" id="UP000641588">
    <property type="component" value="Unassembled WGS sequence"/>
</dbReference>
<dbReference type="FunFam" id="1.10.287.130:FF:000040">
    <property type="entry name" value="PAS domain-containing sensor histidine kinase"/>
    <property type="match status" value="1"/>
</dbReference>
<evidence type="ECO:0000256" key="7">
    <source>
        <dbReference type="ARBA" id="ARBA00022840"/>
    </source>
</evidence>
<dbReference type="EC" id="2.7.13.3" evidence="2"/>
<dbReference type="Gene3D" id="3.30.450.20">
    <property type="entry name" value="PAS domain"/>
    <property type="match status" value="1"/>
</dbReference>
<dbReference type="PANTHER" id="PTHR43065">
    <property type="entry name" value="SENSOR HISTIDINE KINASE"/>
    <property type="match status" value="1"/>
</dbReference>
<dbReference type="Pfam" id="PF02518">
    <property type="entry name" value="HATPase_c"/>
    <property type="match status" value="1"/>
</dbReference>
<dbReference type="Pfam" id="PF00989">
    <property type="entry name" value="PAS"/>
    <property type="match status" value="1"/>
</dbReference>
<dbReference type="InterPro" id="IPR000014">
    <property type="entry name" value="PAS"/>
</dbReference>
<dbReference type="InterPro" id="IPR007492">
    <property type="entry name" value="LytTR_DNA-bd_dom"/>
</dbReference>
<accession>A0A972JX77</accession>
<reference evidence="14" key="1">
    <citation type="submission" date="2019-10" db="EMBL/GenBank/DDBJ databases">
        <title>Description of Paenibacillus glebae sp. nov.</title>
        <authorList>
            <person name="Carlier A."/>
            <person name="Qi S."/>
        </authorList>
    </citation>
    <scope>NUCLEOTIDE SEQUENCE</scope>
    <source>
        <strain evidence="14">LMG 31456</strain>
    </source>
</reference>
<dbReference type="NCBIfam" id="TIGR00229">
    <property type="entry name" value="sensory_box"/>
    <property type="match status" value="1"/>
</dbReference>
<evidence type="ECO:0000259" key="12">
    <source>
        <dbReference type="PROSITE" id="PS50112"/>
    </source>
</evidence>
<dbReference type="InterPro" id="IPR013767">
    <property type="entry name" value="PAS_fold"/>
</dbReference>
<dbReference type="AlphaFoldDB" id="A0A972JX77"/>
<evidence type="ECO:0000256" key="6">
    <source>
        <dbReference type="ARBA" id="ARBA00022777"/>
    </source>
</evidence>
<dbReference type="EMBL" id="WHOD01000013">
    <property type="protein sequence ID" value="NOU92184.1"/>
    <property type="molecule type" value="Genomic_DNA"/>
</dbReference>
<evidence type="ECO:0000256" key="3">
    <source>
        <dbReference type="ARBA" id="ARBA00022553"/>
    </source>
</evidence>
<dbReference type="PRINTS" id="PR00344">
    <property type="entry name" value="BCTRLSENSOR"/>
</dbReference>
<dbReference type="InterPro" id="IPR003661">
    <property type="entry name" value="HisK_dim/P_dom"/>
</dbReference>
<sequence>MQKIPVTRDGKKGSDILIIHSDDVVKIESVKEKELVIHTANNKYYWAATLEAFEEWMYEEGFRLIDQMNVVNMNHVSEYDLKKGIVTLQPEHETQSKAASAAWIHKDHIINVMNMLDELKKLNKSTDPDEFQDDILESILAQEEDSRFARSYAMIQAIFEKKKAEKQLEQSEQRYKSLFRHNPDPICSFDRNGFCTSANPALFTMTGYTEEELLNKSIHHLIVPEQLERWHDFFADTLRGQTRHYEVTFLHKNQSYVELSILNVPIVVNGQFNGVYMIGKDISERKRAEQMLIRSEKLSIVGQLAAGVAHEIRNPLTSLKGFVQLMQTKVKGYDSYFEIMKDELERINFIVSEFLVISKPQSVRYEAKDALQILQNTVVLLSSQALIHKVKLLIEETQDNLSSINCDENQIKQVFINILNNSMDAMPNGGTIRMELLNHDHQHIMIRFMDEGCGIPEERIPRLGEPFYTTKEKGTGLGLMVTFKIIESHGGRMLIHSQVNKGTTVEIILPTALVHSNPLKC</sequence>
<dbReference type="GO" id="GO:0005524">
    <property type="term" value="F:ATP binding"/>
    <property type="evidence" value="ECO:0007669"/>
    <property type="project" value="UniProtKB-KW"/>
</dbReference>
<dbReference type="GO" id="GO:0000155">
    <property type="term" value="F:phosphorelay sensor kinase activity"/>
    <property type="evidence" value="ECO:0007669"/>
    <property type="project" value="InterPro"/>
</dbReference>
<keyword evidence="10" id="KW-0175">Coiled coil</keyword>
<dbReference type="InterPro" id="IPR036890">
    <property type="entry name" value="HATPase_C_sf"/>
</dbReference>
<evidence type="ECO:0000256" key="10">
    <source>
        <dbReference type="SAM" id="Coils"/>
    </source>
</evidence>
<keyword evidence="3" id="KW-0597">Phosphoprotein</keyword>
<feature type="domain" description="PAS" evidence="12">
    <location>
        <begin position="171"/>
        <end position="241"/>
    </location>
</feature>
<organism evidence="14 15">
    <name type="scientific">Paenibacillus foliorum</name>
    <dbReference type="NCBI Taxonomy" id="2654974"/>
    <lineage>
        <taxon>Bacteria</taxon>
        <taxon>Bacillati</taxon>
        <taxon>Bacillota</taxon>
        <taxon>Bacilli</taxon>
        <taxon>Bacillales</taxon>
        <taxon>Paenibacillaceae</taxon>
        <taxon>Paenibacillus</taxon>
    </lineage>
</organism>
<dbReference type="RefSeq" id="WP_171650371.1">
    <property type="nucleotide sequence ID" value="NZ_WHOD01000013.1"/>
</dbReference>
<protein>
    <recommendedName>
        <fullName evidence="2">histidine kinase</fullName>
        <ecNumber evidence="2">2.7.13.3</ecNumber>
    </recommendedName>
</protein>
<evidence type="ECO:0000256" key="8">
    <source>
        <dbReference type="ARBA" id="ARBA00022969"/>
    </source>
</evidence>
<keyword evidence="15" id="KW-1185">Reference proteome</keyword>
<name>A0A972JX77_9BACL</name>
<evidence type="ECO:0000256" key="4">
    <source>
        <dbReference type="ARBA" id="ARBA00022679"/>
    </source>
</evidence>
<feature type="domain" description="PAC" evidence="13">
    <location>
        <begin position="243"/>
        <end position="294"/>
    </location>
</feature>
<dbReference type="SMART" id="SM00387">
    <property type="entry name" value="HATPase_c"/>
    <property type="match status" value="1"/>
</dbReference>
<dbReference type="InterPro" id="IPR000700">
    <property type="entry name" value="PAS-assoc_C"/>
</dbReference>
<dbReference type="InterPro" id="IPR005467">
    <property type="entry name" value="His_kinase_dom"/>
</dbReference>
<dbReference type="Pfam" id="PF00512">
    <property type="entry name" value="HisKA"/>
    <property type="match status" value="1"/>
</dbReference>
<feature type="domain" description="Histidine kinase" evidence="11">
    <location>
        <begin position="307"/>
        <end position="513"/>
    </location>
</feature>
<dbReference type="Gene3D" id="2.40.50.1020">
    <property type="entry name" value="LytTr DNA-binding domain"/>
    <property type="match status" value="1"/>
</dbReference>
<evidence type="ECO:0000256" key="1">
    <source>
        <dbReference type="ARBA" id="ARBA00000085"/>
    </source>
</evidence>
<keyword evidence="6" id="KW-0418">Kinase</keyword>
<evidence type="ECO:0000313" key="15">
    <source>
        <dbReference type="Proteomes" id="UP000641588"/>
    </source>
</evidence>
<comment type="caution">
    <text evidence="14">The sequence shown here is derived from an EMBL/GenBank/DDBJ whole genome shotgun (WGS) entry which is preliminary data.</text>
</comment>
<evidence type="ECO:0000259" key="13">
    <source>
        <dbReference type="PROSITE" id="PS50113"/>
    </source>
</evidence>
<feature type="coiled-coil region" evidence="10">
    <location>
        <begin position="154"/>
        <end position="181"/>
    </location>
</feature>
<dbReference type="CDD" id="cd00082">
    <property type="entry name" value="HisKA"/>
    <property type="match status" value="1"/>
</dbReference>
<proteinExistence type="predicted"/>
<evidence type="ECO:0000256" key="5">
    <source>
        <dbReference type="ARBA" id="ARBA00022741"/>
    </source>
</evidence>
<dbReference type="PANTHER" id="PTHR43065:SF34">
    <property type="entry name" value="SPORULATION KINASE A"/>
    <property type="match status" value="1"/>
</dbReference>
<dbReference type="CDD" id="cd00075">
    <property type="entry name" value="HATPase"/>
    <property type="match status" value="1"/>
</dbReference>
<dbReference type="GO" id="GO:0006355">
    <property type="term" value="P:regulation of DNA-templated transcription"/>
    <property type="evidence" value="ECO:0007669"/>
    <property type="project" value="InterPro"/>
</dbReference>
<dbReference type="GO" id="GO:0003677">
    <property type="term" value="F:DNA binding"/>
    <property type="evidence" value="ECO:0007669"/>
    <property type="project" value="InterPro"/>
</dbReference>
<keyword evidence="8" id="KW-0749">Sporulation</keyword>
<dbReference type="Pfam" id="PF04397">
    <property type="entry name" value="LytTR"/>
    <property type="match status" value="1"/>
</dbReference>
<dbReference type="PROSITE" id="PS50112">
    <property type="entry name" value="PAS"/>
    <property type="match status" value="1"/>
</dbReference>
<keyword evidence="4" id="KW-0808">Transferase</keyword>
<dbReference type="SUPFAM" id="SSF55785">
    <property type="entry name" value="PYP-like sensor domain (PAS domain)"/>
    <property type="match status" value="1"/>
</dbReference>
<dbReference type="InterPro" id="IPR035965">
    <property type="entry name" value="PAS-like_dom_sf"/>
</dbReference>
<dbReference type="SUPFAM" id="SSF55874">
    <property type="entry name" value="ATPase domain of HSP90 chaperone/DNA topoisomerase II/histidine kinase"/>
    <property type="match status" value="1"/>
</dbReference>
<dbReference type="GO" id="GO:0030435">
    <property type="term" value="P:sporulation resulting in formation of a cellular spore"/>
    <property type="evidence" value="ECO:0007669"/>
    <property type="project" value="UniProtKB-KW"/>
</dbReference>
<dbReference type="CDD" id="cd00130">
    <property type="entry name" value="PAS"/>
    <property type="match status" value="1"/>
</dbReference>
<gene>
    <name evidence="14" type="ORF">GC093_02895</name>
</gene>
<dbReference type="InterPro" id="IPR004358">
    <property type="entry name" value="Sig_transdc_His_kin-like_C"/>
</dbReference>
<keyword evidence="7" id="KW-0067">ATP-binding</keyword>
<keyword evidence="9" id="KW-0902">Two-component regulatory system</keyword>
<dbReference type="PROSITE" id="PS50109">
    <property type="entry name" value="HIS_KIN"/>
    <property type="match status" value="1"/>
</dbReference>
<dbReference type="InterPro" id="IPR036097">
    <property type="entry name" value="HisK_dim/P_sf"/>
</dbReference>
<evidence type="ECO:0000256" key="2">
    <source>
        <dbReference type="ARBA" id="ARBA00012438"/>
    </source>
</evidence>
<evidence type="ECO:0000259" key="11">
    <source>
        <dbReference type="PROSITE" id="PS50109"/>
    </source>
</evidence>
<dbReference type="Gene3D" id="3.30.565.10">
    <property type="entry name" value="Histidine kinase-like ATPase, C-terminal domain"/>
    <property type="match status" value="1"/>
</dbReference>
<dbReference type="PROSITE" id="PS50113">
    <property type="entry name" value="PAC"/>
    <property type="match status" value="1"/>
</dbReference>
<comment type="catalytic activity">
    <reaction evidence="1">
        <text>ATP + protein L-histidine = ADP + protein N-phospho-L-histidine.</text>
        <dbReference type="EC" id="2.7.13.3"/>
    </reaction>
</comment>
<dbReference type="InterPro" id="IPR003594">
    <property type="entry name" value="HATPase_dom"/>
</dbReference>
<dbReference type="SUPFAM" id="SSF47384">
    <property type="entry name" value="Homodimeric domain of signal transducing histidine kinase"/>
    <property type="match status" value="1"/>
</dbReference>
<dbReference type="SMART" id="SM00388">
    <property type="entry name" value="HisKA"/>
    <property type="match status" value="1"/>
</dbReference>
<dbReference type="SMART" id="SM00091">
    <property type="entry name" value="PAS"/>
    <property type="match status" value="1"/>
</dbReference>